<organism evidence="1 2">
    <name type="scientific">Paraburkholderia unamae</name>
    <dbReference type="NCBI Taxonomy" id="219649"/>
    <lineage>
        <taxon>Bacteria</taxon>
        <taxon>Pseudomonadati</taxon>
        <taxon>Pseudomonadota</taxon>
        <taxon>Betaproteobacteria</taxon>
        <taxon>Burkholderiales</taxon>
        <taxon>Burkholderiaceae</taxon>
        <taxon>Paraburkholderia</taxon>
    </lineage>
</organism>
<proteinExistence type="predicted"/>
<protein>
    <submittedName>
        <fullName evidence="1">Uncharacterized protein</fullName>
    </submittedName>
</protein>
<keyword evidence="2" id="KW-1185">Reference proteome</keyword>
<sequence>MLHSSERQFHFFAAKLSASHWLNVRNNHVIHRDSNKFVRQAT</sequence>
<accession>A0ABX5KB74</accession>
<comment type="caution">
    <text evidence="1">The sequence shown here is derived from an EMBL/GenBank/DDBJ whole genome shotgun (WGS) entry which is preliminary data.</text>
</comment>
<evidence type="ECO:0000313" key="2">
    <source>
        <dbReference type="Proteomes" id="UP000245712"/>
    </source>
</evidence>
<dbReference type="Proteomes" id="UP000245712">
    <property type="component" value="Unassembled WGS sequence"/>
</dbReference>
<evidence type="ECO:0000313" key="1">
    <source>
        <dbReference type="EMBL" id="PVX72490.1"/>
    </source>
</evidence>
<reference evidence="1 2" key="1">
    <citation type="submission" date="2018-05" db="EMBL/GenBank/DDBJ databases">
        <title>Genomic Encyclopedia of Type Strains, Phase IV (KMG-V): Genome sequencing to study the core and pangenomes of soil and plant-associated prokaryotes.</title>
        <authorList>
            <person name="Whitman W."/>
        </authorList>
    </citation>
    <scope>NUCLEOTIDE SEQUENCE [LARGE SCALE GENOMIC DNA]</scope>
    <source>
        <strain evidence="1 2">SCZa-39</strain>
    </source>
</reference>
<name>A0ABX5KB74_9BURK</name>
<dbReference type="EMBL" id="QEOB01000024">
    <property type="protein sequence ID" value="PVX72490.1"/>
    <property type="molecule type" value="Genomic_DNA"/>
</dbReference>
<gene>
    <name evidence="1" type="ORF">C7402_12460</name>
</gene>